<comment type="caution">
    <text evidence="2">The sequence shown here is derived from an EMBL/GenBank/DDBJ whole genome shotgun (WGS) entry which is preliminary data.</text>
</comment>
<dbReference type="Pfam" id="PF09643">
    <property type="entry name" value="YopX"/>
    <property type="match status" value="1"/>
</dbReference>
<reference evidence="2 3" key="1">
    <citation type="submission" date="2017-09" db="EMBL/GenBank/DDBJ databases">
        <title>Large-scale bioinformatics analysis of Bacillus genomes uncovers conserved roles of natural products in bacterial physiology.</title>
        <authorList>
            <consortium name="Agbiome Team Llc"/>
            <person name="Bleich R.M."/>
            <person name="Kirk G.J."/>
            <person name="Santa Maria K.C."/>
            <person name="Allen S.E."/>
            <person name="Farag S."/>
            <person name="Shank E.A."/>
            <person name="Bowers A."/>
        </authorList>
    </citation>
    <scope>NUCLEOTIDE SEQUENCE [LARGE SCALE GENOMIC DNA]</scope>
    <source>
        <strain evidence="2 3">AFS020204</strain>
    </source>
</reference>
<dbReference type="NCBIfam" id="TIGR01671">
    <property type="entry name" value="phage_TIGR01671"/>
    <property type="match status" value="1"/>
</dbReference>
<dbReference type="AlphaFoldDB" id="A0A9X6ZCE1"/>
<dbReference type="Gene3D" id="2.30.30.290">
    <property type="entry name" value="YopX-like domains"/>
    <property type="match status" value="1"/>
</dbReference>
<dbReference type="InterPro" id="IPR023385">
    <property type="entry name" value="YopX-like_C"/>
</dbReference>
<protein>
    <recommendedName>
        <fullName evidence="1">YopX protein domain-containing protein</fullName>
    </recommendedName>
</protein>
<sequence length="130" mass="15142">MDEIKFRLYQKLAKEMMSWERAKGLYKLDVLDDNEESNVFSSWMQYTGKKDVNGTEIYEGDIVRVFIEKDPEEKEYISTVYKLDGAFAIDMVGYDISTDVHCIGWIPEDYSLQVIGNIHSNPELIKNLTK</sequence>
<name>A0A9X6ZCE1_BACCE</name>
<dbReference type="InterPro" id="IPR019096">
    <property type="entry name" value="YopX_protein"/>
</dbReference>
<dbReference type="SUPFAM" id="SSF159006">
    <property type="entry name" value="YopX-like"/>
    <property type="match status" value="1"/>
</dbReference>
<gene>
    <name evidence="2" type="ORF">CN357_30960</name>
</gene>
<proteinExistence type="predicted"/>
<dbReference type="EMBL" id="NTSO01000028">
    <property type="protein sequence ID" value="PFF41878.1"/>
    <property type="molecule type" value="Genomic_DNA"/>
</dbReference>
<dbReference type="RefSeq" id="WP_098434350.1">
    <property type="nucleotide sequence ID" value="NZ_NTSO01000028.1"/>
</dbReference>
<evidence type="ECO:0000313" key="2">
    <source>
        <dbReference type="EMBL" id="PFF41878.1"/>
    </source>
</evidence>
<evidence type="ECO:0000259" key="1">
    <source>
        <dbReference type="Pfam" id="PF09643"/>
    </source>
</evidence>
<evidence type="ECO:0000313" key="3">
    <source>
        <dbReference type="Proteomes" id="UP000220210"/>
    </source>
</evidence>
<feature type="domain" description="YopX protein" evidence="1">
    <location>
        <begin position="10"/>
        <end position="126"/>
    </location>
</feature>
<dbReference type="Proteomes" id="UP000220210">
    <property type="component" value="Unassembled WGS sequence"/>
</dbReference>
<accession>A0A9X6ZCE1</accession>
<organism evidence="2 3">
    <name type="scientific">Bacillus cereus</name>
    <dbReference type="NCBI Taxonomy" id="1396"/>
    <lineage>
        <taxon>Bacteria</taxon>
        <taxon>Bacillati</taxon>
        <taxon>Bacillota</taxon>
        <taxon>Bacilli</taxon>
        <taxon>Bacillales</taxon>
        <taxon>Bacillaceae</taxon>
        <taxon>Bacillus</taxon>
        <taxon>Bacillus cereus group</taxon>
    </lineage>
</organism>
<dbReference type="InterPro" id="IPR010024">
    <property type="entry name" value="CHP16711"/>
</dbReference>